<dbReference type="SUPFAM" id="SSF53474">
    <property type="entry name" value="alpha/beta-Hydrolases"/>
    <property type="match status" value="1"/>
</dbReference>
<comment type="similarity">
    <text evidence="1">Belongs to the bacterial solute-binding protein 3 family.</text>
</comment>
<evidence type="ECO:0000256" key="2">
    <source>
        <dbReference type="ARBA" id="ARBA00022448"/>
    </source>
</evidence>
<dbReference type="Pfam" id="PF07176">
    <property type="entry name" value="DUF1400"/>
    <property type="match status" value="1"/>
</dbReference>
<dbReference type="GO" id="GO:0005576">
    <property type="term" value="C:extracellular region"/>
    <property type="evidence" value="ECO:0007669"/>
    <property type="project" value="TreeGrafter"/>
</dbReference>
<evidence type="ECO:0000256" key="3">
    <source>
        <dbReference type="ARBA" id="ARBA00022729"/>
    </source>
</evidence>
<keyword evidence="2" id="KW-0813">Transport</keyword>
<dbReference type="SMART" id="SM00062">
    <property type="entry name" value="PBPb"/>
    <property type="match status" value="1"/>
</dbReference>
<name>A0A6B3N5E6_9CYAN</name>
<comment type="caution">
    <text evidence="6">The sequence shown here is derived from an EMBL/GenBank/DDBJ whole genome shotgun (WGS) entry which is preliminary data.</text>
</comment>
<feature type="domain" description="Solute-binding protein family 3/N-terminal" evidence="5">
    <location>
        <begin position="592"/>
        <end position="823"/>
    </location>
</feature>
<dbReference type="InterPro" id="IPR001638">
    <property type="entry name" value="Solute-binding_3/MltF_N"/>
</dbReference>
<dbReference type="PANTHER" id="PTHR30085">
    <property type="entry name" value="AMINO ACID ABC TRANSPORTER PERMEASE"/>
    <property type="match status" value="1"/>
</dbReference>
<dbReference type="SUPFAM" id="SSF53850">
    <property type="entry name" value="Periplasmic binding protein-like II"/>
    <property type="match status" value="1"/>
</dbReference>
<reference evidence="6" key="1">
    <citation type="submission" date="2019-11" db="EMBL/GenBank/DDBJ databases">
        <title>Genomic insights into an expanded diversity of filamentous marine cyanobacteria reveals the extraordinary biosynthetic potential of Moorea and Okeania.</title>
        <authorList>
            <person name="Ferreira Leao T."/>
            <person name="Wang M."/>
            <person name="Moss N."/>
            <person name="Da Silva R."/>
            <person name="Sanders J."/>
            <person name="Nurk S."/>
            <person name="Gurevich A."/>
            <person name="Humphrey G."/>
            <person name="Reher R."/>
            <person name="Zhu Q."/>
            <person name="Belda-Ferre P."/>
            <person name="Glukhov E."/>
            <person name="Rex R."/>
            <person name="Dorrestein P.C."/>
            <person name="Knight R."/>
            <person name="Pevzner P."/>
            <person name="Gerwick W.H."/>
            <person name="Gerwick L."/>
        </authorList>
    </citation>
    <scope>NUCLEOTIDE SEQUENCE</scope>
    <source>
        <strain evidence="6">SIO1C4</strain>
    </source>
</reference>
<evidence type="ECO:0000259" key="5">
    <source>
        <dbReference type="SMART" id="SM00062"/>
    </source>
</evidence>
<keyword evidence="6" id="KW-0378">Hydrolase</keyword>
<dbReference type="Gene3D" id="3.40.190.10">
    <property type="entry name" value="Periplasmic binding protein-like II"/>
    <property type="match status" value="2"/>
</dbReference>
<keyword evidence="4" id="KW-0812">Transmembrane</keyword>
<keyword evidence="3" id="KW-0732">Signal</keyword>
<gene>
    <name evidence="6" type="ORF">F6J89_03870</name>
</gene>
<keyword evidence="4" id="KW-1133">Transmembrane helix</keyword>
<dbReference type="InterPro" id="IPR000073">
    <property type="entry name" value="AB_hydrolase_1"/>
</dbReference>
<feature type="transmembrane region" description="Helical" evidence="4">
    <location>
        <begin position="12"/>
        <end position="31"/>
    </location>
</feature>
<evidence type="ECO:0000313" key="6">
    <source>
        <dbReference type="EMBL" id="NER26773.1"/>
    </source>
</evidence>
<dbReference type="GO" id="GO:0016787">
    <property type="term" value="F:hydrolase activity"/>
    <property type="evidence" value="ECO:0007669"/>
    <property type="project" value="UniProtKB-KW"/>
</dbReference>
<keyword evidence="4" id="KW-0472">Membrane</keyword>
<dbReference type="Pfam" id="PF00497">
    <property type="entry name" value="SBP_bac_3"/>
    <property type="match status" value="1"/>
</dbReference>
<dbReference type="InterPro" id="IPR010802">
    <property type="entry name" value="DUF1400"/>
</dbReference>
<dbReference type="AlphaFoldDB" id="A0A6B3N5E6"/>
<dbReference type="EMBL" id="JAAHFQ010000048">
    <property type="protein sequence ID" value="NER26773.1"/>
    <property type="molecule type" value="Genomic_DNA"/>
</dbReference>
<dbReference type="Pfam" id="PF00561">
    <property type="entry name" value="Abhydrolase_1"/>
    <property type="match status" value="1"/>
</dbReference>
<dbReference type="GO" id="GO:0030288">
    <property type="term" value="C:outer membrane-bounded periplasmic space"/>
    <property type="evidence" value="ECO:0007669"/>
    <property type="project" value="TreeGrafter"/>
</dbReference>
<evidence type="ECO:0000256" key="1">
    <source>
        <dbReference type="ARBA" id="ARBA00010333"/>
    </source>
</evidence>
<dbReference type="GO" id="GO:0006865">
    <property type="term" value="P:amino acid transport"/>
    <property type="evidence" value="ECO:0007669"/>
    <property type="project" value="TreeGrafter"/>
</dbReference>
<dbReference type="InterPro" id="IPR051455">
    <property type="entry name" value="Bact_solute-bind_prot3"/>
</dbReference>
<organism evidence="6">
    <name type="scientific">Symploca sp. SIO1C4</name>
    <dbReference type="NCBI Taxonomy" id="2607765"/>
    <lineage>
        <taxon>Bacteria</taxon>
        <taxon>Bacillati</taxon>
        <taxon>Cyanobacteriota</taxon>
        <taxon>Cyanophyceae</taxon>
        <taxon>Coleofasciculales</taxon>
        <taxon>Coleofasciculaceae</taxon>
        <taxon>Symploca</taxon>
    </lineage>
</organism>
<proteinExistence type="inferred from homology"/>
<protein>
    <submittedName>
        <fullName evidence="6">Alpha/beta hydrolase</fullName>
    </submittedName>
</protein>
<accession>A0A6B3N5E6</accession>
<evidence type="ECO:0000256" key="4">
    <source>
        <dbReference type="SAM" id="Phobius"/>
    </source>
</evidence>
<dbReference type="Gene3D" id="3.40.50.1820">
    <property type="entry name" value="alpha/beta hydrolase"/>
    <property type="match status" value="1"/>
</dbReference>
<sequence length="844" mass="94619">MANQAKLKRKRFFNLLSTCLVLGLGMLPVALKTRPTLAAQRIAFSIAPFGDFYVSVDSLEVFAKEGKITKDFAFYARRLDESTLAQLRQVLQKRFEINHVTVYRVTNMPMGEELLKRLGQIIKIDHQLNGFYALRSALVAAAADESEGLTVVNVMRHFPTKDIRINTDLIFQLTKELTTLFNYRDTVVTAIAQQAEIEASSSNIDFSQLPDLREPGSIRFTKKTLTFEIPNLRPTQVGLTASYRLDVDIFLPEDISQPAPLVILTHGFGNSRENYQYLARHLASYGLAVAIPEHLGSNLEYRKAFLRGELSNLISPIEYISRTRDITSMLDQLEHLVANDPNWKERLNLEQVGILGNSFGGTTVLSMAGADLNLVRLSQKCRQERFSLNFSLLLQCRASYLPPGDYNTRDSRIKAAFALYPPTSLVFGPESIGEIAIPTLIMASSHDLLTPVIQEQIHPFIWLKTPEKYLALMVPGSHFSTSEDKYTKPLPQELRGPRAAIGKSYLKALSLAFFQTHLAQRPDYQSYLSSSYTQSISQEEMSLKLLNSLTPAQLETAYGGSAPEPIIPETITAALPLPRQETVVEEIKRTGILKVATRSDAAPFGYIDSRQDLWTGYCSELANSFANYLTQKLNLSTVIEVVKLPSTLKNRFQLVQNENVHLECGPNSISSDLEGIVFSNPFFVTGTQFLVKTREQEQVNLSNLEGLKTGLQTNSLTEQFIQQRYPQAETISFQGENARTSGVTALEKGEIDTFADDGILLLGEVFRQDLALENYTLVPKRPLSCNFYGMILPDNDSQWQSTLNSFLGTEQAKQIWREWLTDSFSEMLSHADYCLNIQFSGGTP</sequence>
<dbReference type="PANTHER" id="PTHR30085:SF6">
    <property type="entry name" value="ABC TRANSPORTER GLUTAMINE-BINDING PROTEIN GLNH"/>
    <property type="match status" value="1"/>
</dbReference>
<dbReference type="InterPro" id="IPR029058">
    <property type="entry name" value="AB_hydrolase_fold"/>
</dbReference>